<feature type="domain" description="N-acetyltransferase" evidence="3">
    <location>
        <begin position="16"/>
        <end position="168"/>
    </location>
</feature>
<dbReference type="Gene3D" id="3.40.630.30">
    <property type="match status" value="1"/>
</dbReference>
<evidence type="ECO:0000256" key="1">
    <source>
        <dbReference type="ARBA" id="ARBA00022679"/>
    </source>
</evidence>
<reference evidence="5" key="2">
    <citation type="submission" date="2016-04" db="EMBL/GenBank/DDBJ databases">
        <title>Complete Genome and Plasmid Sequences for Rhodococcus fascians D188 and Draft Sequences for Rhodococcus spp. Isolates PBTS 1 and PBTS 2.</title>
        <authorList>
            <person name="Stamer R."/>
            <person name="Vereecke D."/>
            <person name="Zhang Y."/>
            <person name="Schilkey F."/>
            <person name="Devitt N."/>
            <person name="Randall J."/>
        </authorList>
    </citation>
    <scope>NUCLEOTIDE SEQUENCE [LARGE SCALE GENOMIC DNA]</scope>
    <source>
        <strain evidence="5">PBTS2</strain>
    </source>
</reference>
<proteinExistence type="predicted"/>
<keyword evidence="1" id="KW-0808">Transferase</keyword>
<dbReference type="SUPFAM" id="SSF55729">
    <property type="entry name" value="Acyl-CoA N-acyltransferases (Nat)"/>
    <property type="match status" value="1"/>
</dbReference>
<dbReference type="EMBL" id="CP015220">
    <property type="protein sequence ID" value="AMY22042.1"/>
    <property type="molecule type" value="Genomic_DNA"/>
</dbReference>
<dbReference type="AlphaFoldDB" id="A0A143QHQ7"/>
<accession>A0A143QHQ7</accession>
<evidence type="ECO:0000256" key="2">
    <source>
        <dbReference type="ARBA" id="ARBA00023315"/>
    </source>
</evidence>
<evidence type="ECO:0000313" key="4">
    <source>
        <dbReference type="EMBL" id="AMY22042.1"/>
    </source>
</evidence>
<name>A0A143QHQ7_RHOFA</name>
<sequence length="171" mass="19118">MVRSSVTDVAQSRTDLVTRAVDWNHPDAESLRAAMASEVGPRYADRAALMAKTQANAVDEGDVHRTFVVYRCDAQNVEQAVGHAALRWNGPDLELKRMFVHPDHRGSGVSTALLQASENAARDQGLRRLILQTGDRQPDAVRLYEKSGYTRIPVFPPYELLPFSNTFEKRL</sequence>
<keyword evidence="5" id="KW-1185">Reference proteome</keyword>
<dbReference type="PROSITE" id="PS51186">
    <property type="entry name" value="GNAT"/>
    <property type="match status" value="1"/>
</dbReference>
<dbReference type="Proteomes" id="UP000076038">
    <property type="component" value="Chromosome"/>
</dbReference>
<keyword evidence="2" id="KW-0012">Acyltransferase</keyword>
<reference evidence="4 5" key="1">
    <citation type="journal article" date="2016" name="Genome Announc.">
        <title>Complete Genome and Plasmid Sequences for Rhodococcus fascians D188 and Draft Sequences for Rhodococcus Isolates PBTS 1 and PBTS 2.</title>
        <authorList>
            <person name="Stamler R.A."/>
            <person name="Vereecke D."/>
            <person name="Zhang Y."/>
            <person name="Schilkey F."/>
            <person name="Devitt N."/>
            <person name="Randall J.J."/>
        </authorList>
    </citation>
    <scope>NUCLEOTIDE SEQUENCE [LARGE SCALE GENOMIC DNA]</scope>
    <source>
        <strain evidence="4 5">PBTS2</strain>
    </source>
</reference>
<dbReference type="PATRIC" id="fig|1653479.3.peg.739"/>
<organism evidence="4 5">
    <name type="scientific">Rhodococcoides fascians</name>
    <name type="common">Rhodococcus fascians</name>
    <dbReference type="NCBI Taxonomy" id="1828"/>
    <lineage>
        <taxon>Bacteria</taxon>
        <taxon>Bacillati</taxon>
        <taxon>Actinomycetota</taxon>
        <taxon>Actinomycetes</taxon>
        <taxon>Mycobacteriales</taxon>
        <taxon>Nocardiaceae</taxon>
        <taxon>Rhodococcoides</taxon>
    </lineage>
</organism>
<dbReference type="CDD" id="cd04301">
    <property type="entry name" value="NAT_SF"/>
    <property type="match status" value="1"/>
</dbReference>
<evidence type="ECO:0000313" key="5">
    <source>
        <dbReference type="Proteomes" id="UP000076038"/>
    </source>
</evidence>
<dbReference type="PANTHER" id="PTHR43877:SF2">
    <property type="entry name" value="AMINOALKYLPHOSPHONATE N-ACETYLTRANSFERASE-RELATED"/>
    <property type="match status" value="1"/>
</dbReference>
<dbReference type="KEGG" id="rhs:A3Q41_00724"/>
<dbReference type="PANTHER" id="PTHR43877">
    <property type="entry name" value="AMINOALKYLPHOSPHONATE N-ACETYLTRANSFERASE-RELATED-RELATED"/>
    <property type="match status" value="1"/>
</dbReference>
<gene>
    <name evidence="4" type="ORF">A3Q41_00724</name>
</gene>
<evidence type="ECO:0000259" key="3">
    <source>
        <dbReference type="PROSITE" id="PS51186"/>
    </source>
</evidence>
<dbReference type="InterPro" id="IPR000182">
    <property type="entry name" value="GNAT_dom"/>
</dbReference>
<dbReference type="Pfam" id="PF00583">
    <property type="entry name" value="Acetyltransf_1"/>
    <property type="match status" value="1"/>
</dbReference>
<dbReference type="InterPro" id="IPR016181">
    <property type="entry name" value="Acyl_CoA_acyltransferase"/>
</dbReference>
<dbReference type="GO" id="GO:0016747">
    <property type="term" value="F:acyltransferase activity, transferring groups other than amino-acyl groups"/>
    <property type="evidence" value="ECO:0007669"/>
    <property type="project" value="InterPro"/>
</dbReference>
<protein>
    <recommendedName>
        <fullName evidence="3">N-acetyltransferase domain-containing protein</fullName>
    </recommendedName>
</protein>
<dbReference type="InterPro" id="IPR050832">
    <property type="entry name" value="Bact_Acetyltransf"/>
</dbReference>